<comment type="caution">
    <text evidence="1">The sequence shown here is derived from an EMBL/GenBank/DDBJ whole genome shotgun (WGS) entry which is preliminary data.</text>
</comment>
<dbReference type="Proteomes" id="UP000828922">
    <property type="component" value="Linkage Group LG07"/>
</dbReference>
<organism evidence="1 2">
    <name type="scientific">Sphagnum magellanicum</name>
    <dbReference type="NCBI Taxonomy" id="128215"/>
    <lineage>
        <taxon>Eukaryota</taxon>
        <taxon>Viridiplantae</taxon>
        <taxon>Streptophyta</taxon>
        <taxon>Embryophyta</taxon>
        <taxon>Bryophyta</taxon>
        <taxon>Sphagnophytina</taxon>
        <taxon>Sphagnopsida</taxon>
        <taxon>Sphagnales</taxon>
        <taxon>Sphagnaceae</taxon>
        <taxon>Sphagnum</taxon>
    </lineage>
</organism>
<keyword evidence="2" id="KW-1185">Reference proteome</keyword>
<protein>
    <submittedName>
        <fullName evidence="1">Uncharacterized protein</fullName>
    </submittedName>
</protein>
<sequence>MQRRSIIALGRSTRLRTKKTLPDRHRSSVVCLCARARLLARFLFPVDWEASIQVLPPARRNTRYALSVAPEARSGFITAATTRRERASERAIEIGETAAAADFSYWYGMAAERRRGGRGVADTRTRDGLQQQQEEQRCVALQLPCDMSRRIFSQLDCRDLMHCSLVCKQWCNESAELREGWREECWAEKSVRGLLVNRDNKRARPLYDAYLAGSPD</sequence>
<accession>A0ACB8HKG5</accession>
<reference evidence="2" key="1">
    <citation type="journal article" date="2022" name="New Phytol.">
        <title>Phylogenomic structure and speciation in an emerging model: the Sphagnum magellanicum complex (Bryophyta).</title>
        <authorList>
            <person name="Shaw A.J."/>
            <person name="Piatkowski B."/>
            <person name="Duffy A.M."/>
            <person name="Aguero B."/>
            <person name="Imwattana K."/>
            <person name="Nieto-Lugilde M."/>
            <person name="Healey A."/>
            <person name="Weston D.J."/>
            <person name="Patel M.N."/>
            <person name="Schmutz J."/>
            <person name="Grimwood J."/>
            <person name="Yavitt J.B."/>
            <person name="Hassel K."/>
            <person name="Stenoien H.K."/>
            <person name="Flatberg K.I."/>
            <person name="Bickford C.P."/>
            <person name="Hicks K.A."/>
        </authorList>
    </citation>
    <scope>NUCLEOTIDE SEQUENCE [LARGE SCALE GENOMIC DNA]</scope>
</reference>
<dbReference type="EMBL" id="CM038913">
    <property type="protein sequence ID" value="KAH9556691.1"/>
    <property type="molecule type" value="Genomic_DNA"/>
</dbReference>
<gene>
    <name evidence="1" type="ORF">CY35_07G043600</name>
</gene>
<proteinExistence type="predicted"/>
<evidence type="ECO:0000313" key="1">
    <source>
        <dbReference type="EMBL" id="KAH9556691.1"/>
    </source>
</evidence>
<evidence type="ECO:0000313" key="2">
    <source>
        <dbReference type="Proteomes" id="UP000828922"/>
    </source>
</evidence>
<name>A0ACB8HKG5_9BRYO</name>